<dbReference type="Proteomes" id="UP000035050">
    <property type="component" value="Chromosome"/>
</dbReference>
<dbReference type="InterPro" id="IPR020843">
    <property type="entry name" value="ER"/>
</dbReference>
<dbReference type="InterPro" id="IPR047618">
    <property type="entry name" value="QOR-like"/>
</dbReference>
<accession>A0A0E3YF92</accession>
<organism evidence="4 5">
    <name type="scientific">Pandoraea oxalativorans</name>
    <dbReference type="NCBI Taxonomy" id="573737"/>
    <lineage>
        <taxon>Bacteria</taxon>
        <taxon>Pseudomonadati</taxon>
        <taxon>Pseudomonadota</taxon>
        <taxon>Betaproteobacteria</taxon>
        <taxon>Burkholderiales</taxon>
        <taxon>Burkholderiaceae</taxon>
        <taxon>Pandoraea</taxon>
    </lineage>
</organism>
<dbReference type="RefSeq" id="WP_046292868.1">
    <property type="nucleotide sequence ID" value="NZ_CP011253.3"/>
</dbReference>
<dbReference type="Gene3D" id="3.90.180.10">
    <property type="entry name" value="Medium-chain alcohol dehydrogenases, catalytic domain"/>
    <property type="match status" value="1"/>
</dbReference>
<dbReference type="InterPro" id="IPR013154">
    <property type="entry name" value="ADH-like_N"/>
</dbReference>
<dbReference type="InterPro" id="IPR013149">
    <property type="entry name" value="ADH-like_C"/>
</dbReference>
<dbReference type="GO" id="GO:0005829">
    <property type="term" value="C:cytosol"/>
    <property type="evidence" value="ECO:0007669"/>
    <property type="project" value="TreeGrafter"/>
</dbReference>
<dbReference type="OrthoDB" id="9805883at2"/>
<dbReference type="SMART" id="SM00829">
    <property type="entry name" value="PKS_ER"/>
    <property type="match status" value="1"/>
</dbReference>
<dbReference type="PANTHER" id="PTHR48106">
    <property type="entry name" value="QUINONE OXIDOREDUCTASE PIG3-RELATED"/>
    <property type="match status" value="1"/>
</dbReference>
<dbReference type="CDD" id="cd05286">
    <property type="entry name" value="QOR2"/>
    <property type="match status" value="1"/>
</dbReference>
<dbReference type="GO" id="GO:0008270">
    <property type="term" value="F:zinc ion binding"/>
    <property type="evidence" value="ECO:0007669"/>
    <property type="project" value="InterPro"/>
</dbReference>
<reference evidence="4" key="1">
    <citation type="submission" date="2016-06" db="EMBL/GenBank/DDBJ databases">
        <title>Pandoraea oxalativorans DSM 23570 Genome Sequencing.</title>
        <authorList>
            <person name="Ee R."/>
            <person name="Lim Y.-L."/>
            <person name="Yong D."/>
            <person name="Yin W.-F."/>
            <person name="Chan K.-G."/>
        </authorList>
    </citation>
    <scope>NUCLEOTIDE SEQUENCE</scope>
    <source>
        <strain evidence="4">DSM 23570</strain>
    </source>
</reference>
<dbReference type="InterPro" id="IPR036291">
    <property type="entry name" value="NAD(P)-bd_dom_sf"/>
</dbReference>
<dbReference type="HOGENOM" id="CLU_026673_3_1_4"/>
<dbReference type="InterPro" id="IPR011032">
    <property type="entry name" value="GroES-like_sf"/>
</dbReference>
<keyword evidence="2" id="KW-0560">Oxidoreductase</keyword>
<dbReference type="SUPFAM" id="SSF50129">
    <property type="entry name" value="GroES-like"/>
    <property type="match status" value="1"/>
</dbReference>
<dbReference type="SUPFAM" id="SSF51735">
    <property type="entry name" value="NAD(P)-binding Rossmann-fold domains"/>
    <property type="match status" value="1"/>
</dbReference>
<evidence type="ECO:0000313" key="4">
    <source>
        <dbReference type="EMBL" id="AKC71777.1"/>
    </source>
</evidence>
<dbReference type="Pfam" id="PF00107">
    <property type="entry name" value="ADH_zinc_N"/>
    <property type="match status" value="1"/>
</dbReference>
<gene>
    <name evidence="4" type="ORF">MB84_23500</name>
</gene>
<dbReference type="EMBL" id="CP011253">
    <property type="protein sequence ID" value="AKC71777.1"/>
    <property type="molecule type" value="Genomic_DNA"/>
</dbReference>
<dbReference type="PROSITE" id="PS01162">
    <property type="entry name" value="QOR_ZETA_CRYSTAL"/>
    <property type="match status" value="1"/>
</dbReference>
<dbReference type="FunFam" id="3.40.50.720:FF:000053">
    <property type="entry name" value="Quinone oxidoreductase 1"/>
    <property type="match status" value="1"/>
</dbReference>
<dbReference type="PATRIC" id="fig|573737.6.peg.468"/>
<dbReference type="GO" id="GO:0035925">
    <property type="term" value="F:mRNA 3'-UTR AU-rich region binding"/>
    <property type="evidence" value="ECO:0007669"/>
    <property type="project" value="TreeGrafter"/>
</dbReference>
<keyword evidence="1" id="KW-0521">NADP</keyword>
<evidence type="ECO:0000256" key="1">
    <source>
        <dbReference type="ARBA" id="ARBA00022857"/>
    </source>
</evidence>
<dbReference type="NCBIfam" id="NF008024">
    <property type="entry name" value="PRK10754.1"/>
    <property type="match status" value="1"/>
</dbReference>
<evidence type="ECO:0000313" key="5">
    <source>
        <dbReference type="Proteomes" id="UP000035050"/>
    </source>
</evidence>
<dbReference type="InterPro" id="IPR002364">
    <property type="entry name" value="Quin_OxRdtase/zeta-crystal_CS"/>
</dbReference>
<evidence type="ECO:0000259" key="3">
    <source>
        <dbReference type="SMART" id="SM00829"/>
    </source>
</evidence>
<dbReference type="KEGG" id="pox:MB84_23500"/>
<dbReference type="GO" id="GO:0003960">
    <property type="term" value="F:quinone reductase (NADPH) activity"/>
    <property type="evidence" value="ECO:0007669"/>
    <property type="project" value="InterPro"/>
</dbReference>
<evidence type="ECO:0000256" key="2">
    <source>
        <dbReference type="ARBA" id="ARBA00023002"/>
    </source>
</evidence>
<proteinExistence type="predicted"/>
<dbReference type="Pfam" id="PF08240">
    <property type="entry name" value="ADH_N"/>
    <property type="match status" value="1"/>
</dbReference>
<dbReference type="Gene3D" id="3.40.50.720">
    <property type="entry name" value="NAD(P)-binding Rossmann-like Domain"/>
    <property type="match status" value="1"/>
</dbReference>
<sequence>MTKAIRIEQNGGPEVMKWVDVEVGEPGPGEARVRHNAVGLNYIDVYFRTGLYPQPLPAGLGMEAAGVVEAVGEGVTHVKPGDRVAYASRPCGAYSQARVMPAAPLVRLPDNISDDQAAAMMLQGMTAQYLLRRTYPVKAGDTILIHAAAGGVGLIVCQWAKALGATVIGTVGSDEKAALVRQHGCDHPIVYTRENFVERVKDITGGEGVPVVYDSIGKDTFIGSLDCLRPLGTMVSFGNASGPVTQINTADLVSRGSLFFTRPTLFNYTAKRADLDATANELFDVVGKGTVRIEVNQRYALADVAQAHRDLEARKTTGSTLLMP</sequence>
<dbReference type="GO" id="GO:0070402">
    <property type="term" value="F:NADPH binding"/>
    <property type="evidence" value="ECO:0007669"/>
    <property type="project" value="TreeGrafter"/>
</dbReference>
<feature type="domain" description="Enoyl reductase (ER)" evidence="3">
    <location>
        <begin position="11"/>
        <end position="322"/>
    </location>
</feature>
<keyword evidence="5" id="KW-1185">Reference proteome</keyword>
<dbReference type="PANTHER" id="PTHR48106:SF13">
    <property type="entry name" value="QUINONE OXIDOREDUCTASE-RELATED"/>
    <property type="match status" value="1"/>
</dbReference>
<protein>
    <submittedName>
        <fullName evidence="4">Quinone oxidoreductase</fullName>
    </submittedName>
</protein>
<name>A0A0E3YF92_9BURK</name>
<dbReference type="AlphaFoldDB" id="A0A0E3YF92"/>